<dbReference type="AlphaFoldDB" id="A0A0J6WWK7"/>
<dbReference type="OrthoDB" id="9810648at2"/>
<reference evidence="1 2" key="1">
    <citation type="submission" date="2015-06" db="EMBL/GenBank/DDBJ databases">
        <title>Draft genome sequence of beer spoilage bacterium Megasphaera cerevisiae type strain 20462.</title>
        <authorList>
            <person name="Kutumbaka K."/>
            <person name="Pasmowitz J."/>
            <person name="Mategko J."/>
            <person name="Reyes D."/>
            <person name="Friedrich A."/>
            <person name="Han S."/>
            <person name="Martens-Habbena W."/>
            <person name="Neal-McKinney J."/>
            <person name="Janagama H.K."/>
            <person name="Nadala C."/>
            <person name="Samadpour M."/>
        </authorList>
    </citation>
    <scope>NUCLEOTIDE SEQUENCE [LARGE SCALE GENOMIC DNA]</scope>
    <source>
        <strain evidence="1 2">DSM 20462</strain>
    </source>
</reference>
<dbReference type="STRING" id="39029.BSR42_05305"/>
<proteinExistence type="predicted"/>
<dbReference type="Pfam" id="PF04463">
    <property type="entry name" value="2-thiour_desulf"/>
    <property type="match status" value="1"/>
</dbReference>
<evidence type="ECO:0000313" key="2">
    <source>
        <dbReference type="Proteomes" id="UP000036503"/>
    </source>
</evidence>
<dbReference type="InParanoid" id="A0A0J6WWK7"/>
<organism evidence="1 2">
    <name type="scientific">Megasphaera cerevisiae DSM 20462</name>
    <dbReference type="NCBI Taxonomy" id="1122219"/>
    <lineage>
        <taxon>Bacteria</taxon>
        <taxon>Bacillati</taxon>
        <taxon>Bacillota</taxon>
        <taxon>Negativicutes</taxon>
        <taxon>Veillonellales</taxon>
        <taxon>Veillonellaceae</taxon>
        <taxon>Megasphaera</taxon>
    </lineage>
</organism>
<evidence type="ECO:0000313" key="1">
    <source>
        <dbReference type="EMBL" id="KMO86207.1"/>
    </source>
</evidence>
<dbReference type="RefSeq" id="WP_048514547.1">
    <property type="nucleotide sequence ID" value="NZ_FUXD01000030.1"/>
</dbReference>
<dbReference type="PATRIC" id="fig|1122219.3.peg.1553"/>
<keyword evidence="2" id="KW-1185">Reference proteome</keyword>
<protein>
    <submittedName>
        <fullName evidence="1">Purine nucleoside phosphorylase</fullName>
    </submittedName>
</protein>
<dbReference type="PANTHER" id="PTHR30087:SF1">
    <property type="entry name" value="HYPOTHETICAL CYTOSOLIC PROTEIN"/>
    <property type="match status" value="1"/>
</dbReference>
<name>A0A0J6WWK7_9FIRM</name>
<accession>A0A0J6WWK7</accession>
<dbReference type="EMBL" id="LEKT01000029">
    <property type="protein sequence ID" value="KMO86207.1"/>
    <property type="molecule type" value="Genomic_DNA"/>
</dbReference>
<dbReference type="PANTHER" id="PTHR30087">
    <property type="entry name" value="INNER MEMBRANE PROTEIN"/>
    <property type="match status" value="1"/>
</dbReference>
<dbReference type="Proteomes" id="UP000036503">
    <property type="component" value="Unassembled WGS sequence"/>
</dbReference>
<dbReference type="InterPro" id="IPR007553">
    <property type="entry name" value="2-thiour_desulf"/>
</dbReference>
<comment type="caution">
    <text evidence="1">The sequence shown here is derived from an EMBL/GenBank/DDBJ whole genome shotgun (WGS) entry which is preliminary data.</text>
</comment>
<gene>
    <name evidence="1" type="ORF">AB840_09205</name>
</gene>
<sequence length="148" mass="16050">MNVLISACLLGQACRYDGKTKEYAAIHELQKKQHICWIPICPEQAGGLPTPRDPAERRRGDVITSKGADVTAQYQQGACQTLRLAQMFQCAYAVLKEKSPSCGCGKIYDGTFTRTLTDGDGVTAEVLKKNGIVVLGESGPFDVLRKDG</sequence>
<dbReference type="FunCoup" id="A0A0J6WWK7">
    <property type="interactions" value="25"/>
</dbReference>